<evidence type="ECO:0000259" key="2">
    <source>
        <dbReference type="Pfam" id="PF00534"/>
    </source>
</evidence>
<reference evidence="3 4" key="1">
    <citation type="submission" date="2019-12" db="EMBL/GenBank/DDBJ databases">
        <title>Isolation and characterization of three novel carbon monoxide-oxidizing members of Halobacteria from salione crusts and soils.</title>
        <authorList>
            <person name="Myers M.R."/>
            <person name="King G.M."/>
        </authorList>
    </citation>
    <scope>NUCLEOTIDE SEQUENCE [LARGE SCALE GENOMIC DNA]</scope>
    <source>
        <strain evidence="3 4">WSA2</strain>
    </source>
</reference>
<name>A0A6B0SQK3_9EURY</name>
<proteinExistence type="predicted"/>
<keyword evidence="4" id="KW-1185">Reference proteome</keyword>
<organism evidence="3 4">
    <name type="scientific">Halobaculum saliterrae</name>
    <dbReference type="NCBI Taxonomy" id="2073113"/>
    <lineage>
        <taxon>Archaea</taxon>
        <taxon>Methanobacteriati</taxon>
        <taxon>Methanobacteriota</taxon>
        <taxon>Stenosarchaea group</taxon>
        <taxon>Halobacteria</taxon>
        <taxon>Halobacteriales</taxon>
        <taxon>Haloferacaceae</taxon>
        <taxon>Halobaculum</taxon>
    </lineage>
</organism>
<dbReference type="RefSeq" id="WP_159664243.1">
    <property type="nucleotide sequence ID" value="NZ_WUUS01000003.1"/>
</dbReference>
<dbReference type="InterPro" id="IPR001296">
    <property type="entry name" value="Glyco_trans_1"/>
</dbReference>
<dbReference type="PANTHER" id="PTHR46401:SF2">
    <property type="entry name" value="GLYCOSYLTRANSFERASE WBBK-RELATED"/>
    <property type="match status" value="1"/>
</dbReference>
<dbReference type="Pfam" id="PF00534">
    <property type="entry name" value="Glycos_transf_1"/>
    <property type="match status" value="1"/>
</dbReference>
<dbReference type="OrthoDB" id="131038at2157"/>
<comment type="caution">
    <text evidence="3">The sequence shown here is derived from an EMBL/GenBank/DDBJ whole genome shotgun (WGS) entry which is preliminary data.</text>
</comment>
<dbReference type="EMBL" id="WUUS01000003">
    <property type="protein sequence ID" value="MXR40777.1"/>
    <property type="molecule type" value="Genomic_DNA"/>
</dbReference>
<keyword evidence="1 3" id="KW-0808">Transferase</keyword>
<dbReference type="AlphaFoldDB" id="A0A6B0SQK3"/>
<dbReference type="GO" id="GO:0016757">
    <property type="term" value="F:glycosyltransferase activity"/>
    <property type="evidence" value="ECO:0007669"/>
    <property type="project" value="InterPro"/>
</dbReference>
<dbReference type="Proteomes" id="UP000437065">
    <property type="component" value="Unassembled WGS sequence"/>
</dbReference>
<dbReference type="PANTHER" id="PTHR46401">
    <property type="entry name" value="GLYCOSYLTRANSFERASE WBBK-RELATED"/>
    <property type="match status" value="1"/>
</dbReference>
<evidence type="ECO:0000256" key="1">
    <source>
        <dbReference type="ARBA" id="ARBA00022679"/>
    </source>
</evidence>
<evidence type="ECO:0000313" key="4">
    <source>
        <dbReference type="Proteomes" id="UP000437065"/>
    </source>
</evidence>
<feature type="domain" description="Glycosyl transferase family 1" evidence="2">
    <location>
        <begin position="209"/>
        <end position="301"/>
    </location>
</feature>
<dbReference type="Gene3D" id="3.40.50.2000">
    <property type="entry name" value="Glycogen Phosphorylase B"/>
    <property type="match status" value="1"/>
</dbReference>
<sequence length="320" mass="35802">MTTTDDTPTSLTDPQRTVHLVVDYLAYHSGQAKVAITRAKALEELGYRTKIWTADVDFPFAESQFDIETLNALGPTGMPMIARPISVPEEDIVILEGGALGNFFLHNNNVAYINHGFVPRSVTDTRRISHQVYISTRLPQLQFADSIYSVSEYAKSQLESKLGYQSSVSYNPIDTNRFRTIATDQHHELGVLSGSRSLLNALEQTDINIYSPDFVPETELPKFYSSLSVFCHLTAWDSFGLPVVESMACGTPPVVLDNSVKREIVGIDELIASTPQEAIEIIKQLIDNDELRSDLAEMSRSRVENMFDHTELTRELINDI</sequence>
<dbReference type="SUPFAM" id="SSF53756">
    <property type="entry name" value="UDP-Glycosyltransferase/glycogen phosphorylase"/>
    <property type="match status" value="1"/>
</dbReference>
<gene>
    <name evidence="3" type="ORF">GRX01_05400</name>
</gene>
<accession>A0A6B0SQK3</accession>
<dbReference type="CDD" id="cd03801">
    <property type="entry name" value="GT4_PimA-like"/>
    <property type="match status" value="1"/>
</dbReference>
<protein>
    <submittedName>
        <fullName evidence="3">Glycosyltransferase</fullName>
    </submittedName>
</protein>
<evidence type="ECO:0000313" key="3">
    <source>
        <dbReference type="EMBL" id="MXR40777.1"/>
    </source>
</evidence>